<dbReference type="Gene3D" id="1.20.1070.10">
    <property type="entry name" value="Rhodopsin 7-helix transmembrane proteins"/>
    <property type="match status" value="1"/>
</dbReference>
<protein>
    <recommendedName>
        <fullName evidence="12">G-protein coupled receptors family 1 profile domain-containing protein</fullName>
    </recommendedName>
</protein>
<dbReference type="PROSITE" id="PS00237">
    <property type="entry name" value="G_PROTEIN_RECEP_F1_1"/>
    <property type="match status" value="1"/>
</dbReference>
<keyword evidence="5 10" id="KW-0297">G-protein coupled receptor</keyword>
<feature type="domain" description="G-protein coupled receptors family 1 profile" evidence="12">
    <location>
        <begin position="66"/>
        <end position="329"/>
    </location>
</feature>
<evidence type="ECO:0000256" key="11">
    <source>
        <dbReference type="SAM" id="Phobius"/>
    </source>
</evidence>
<feature type="transmembrane region" description="Helical" evidence="11">
    <location>
        <begin position="86"/>
        <end position="109"/>
    </location>
</feature>
<dbReference type="GO" id="GO:0004957">
    <property type="term" value="F:prostaglandin E receptor activity"/>
    <property type="evidence" value="ECO:0007669"/>
    <property type="project" value="InterPro"/>
</dbReference>
<dbReference type="InterPro" id="IPR008365">
    <property type="entry name" value="Prostanoid_rcpt"/>
</dbReference>
<keyword evidence="3 10" id="KW-0812">Transmembrane</keyword>
<dbReference type="PANTHER" id="PTHR11866:SF31">
    <property type="entry name" value="G-PROTEIN COUPLED RECEPTORS FAMILY 1 PROFILE DOMAIN-CONTAINING PROTEIN"/>
    <property type="match status" value="1"/>
</dbReference>
<comment type="caution">
    <text evidence="13">The sequence shown here is derived from an EMBL/GenBank/DDBJ whole genome shotgun (WGS) entry which is preliminary data.</text>
</comment>
<dbReference type="GO" id="GO:0006954">
    <property type="term" value="P:inflammatory response"/>
    <property type="evidence" value="ECO:0007669"/>
    <property type="project" value="TreeGrafter"/>
</dbReference>
<keyword evidence="2" id="KW-1003">Cell membrane</keyword>
<evidence type="ECO:0000256" key="8">
    <source>
        <dbReference type="ARBA" id="ARBA00023180"/>
    </source>
</evidence>
<keyword evidence="9 10" id="KW-0807">Transducer</keyword>
<evidence type="ECO:0000256" key="5">
    <source>
        <dbReference type="ARBA" id="ARBA00023040"/>
    </source>
</evidence>
<dbReference type="GO" id="GO:0005886">
    <property type="term" value="C:plasma membrane"/>
    <property type="evidence" value="ECO:0007669"/>
    <property type="project" value="UniProtKB-SubCell"/>
</dbReference>
<evidence type="ECO:0000256" key="6">
    <source>
        <dbReference type="ARBA" id="ARBA00023136"/>
    </source>
</evidence>
<dbReference type="SUPFAM" id="SSF81321">
    <property type="entry name" value="Family A G protein-coupled receptor-like"/>
    <property type="match status" value="1"/>
</dbReference>
<feature type="transmembrane region" description="Helical" evidence="11">
    <location>
        <begin position="275"/>
        <end position="300"/>
    </location>
</feature>
<organism evidence="13 14">
    <name type="scientific">Channa striata</name>
    <name type="common">Snakehead murrel</name>
    <name type="synonym">Ophicephalus striatus</name>
    <dbReference type="NCBI Taxonomy" id="64152"/>
    <lineage>
        <taxon>Eukaryota</taxon>
        <taxon>Metazoa</taxon>
        <taxon>Chordata</taxon>
        <taxon>Craniata</taxon>
        <taxon>Vertebrata</taxon>
        <taxon>Euteleostomi</taxon>
        <taxon>Actinopterygii</taxon>
        <taxon>Neopterygii</taxon>
        <taxon>Teleostei</taxon>
        <taxon>Neoteleostei</taxon>
        <taxon>Acanthomorphata</taxon>
        <taxon>Anabantaria</taxon>
        <taxon>Anabantiformes</taxon>
        <taxon>Channoidei</taxon>
        <taxon>Channidae</taxon>
        <taxon>Channa</taxon>
    </lineage>
</organism>
<evidence type="ECO:0000256" key="4">
    <source>
        <dbReference type="ARBA" id="ARBA00022989"/>
    </source>
</evidence>
<evidence type="ECO:0000256" key="10">
    <source>
        <dbReference type="RuleBase" id="RU000688"/>
    </source>
</evidence>
<feature type="transmembrane region" description="Helical" evidence="11">
    <location>
        <begin position="129"/>
        <end position="151"/>
    </location>
</feature>
<keyword evidence="8" id="KW-0325">Glycoprotein</keyword>
<dbReference type="InterPro" id="IPR000276">
    <property type="entry name" value="GPCR_Rhodpsn"/>
</dbReference>
<feature type="transmembrane region" description="Helical" evidence="11">
    <location>
        <begin position="172"/>
        <end position="192"/>
    </location>
</feature>
<evidence type="ECO:0000313" key="14">
    <source>
        <dbReference type="Proteomes" id="UP001187415"/>
    </source>
</evidence>
<evidence type="ECO:0000256" key="7">
    <source>
        <dbReference type="ARBA" id="ARBA00023170"/>
    </source>
</evidence>
<comment type="similarity">
    <text evidence="10">Belongs to the G-protein coupled receptor 1 family.</text>
</comment>
<dbReference type="PANTHER" id="PTHR11866">
    <property type="entry name" value="G-PROTEIN COUPLED RECEPTOR FAMILY 1 MEMBER"/>
    <property type="match status" value="1"/>
</dbReference>
<dbReference type="InterPro" id="IPR017452">
    <property type="entry name" value="GPCR_Rhodpsn_7TM"/>
</dbReference>
<keyword evidence="14" id="KW-1185">Reference proteome</keyword>
<evidence type="ECO:0000259" key="12">
    <source>
        <dbReference type="PROSITE" id="PS50262"/>
    </source>
</evidence>
<dbReference type="InterPro" id="IPR001758">
    <property type="entry name" value="Prost_EP4_rcpt"/>
</dbReference>
<keyword evidence="7 10" id="KW-0675">Receptor</keyword>
<dbReference type="Proteomes" id="UP001187415">
    <property type="component" value="Unassembled WGS sequence"/>
</dbReference>
<feature type="transmembrane region" description="Helical" evidence="11">
    <location>
        <begin position="312"/>
        <end position="332"/>
    </location>
</feature>
<dbReference type="PRINTS" id="PR01788">
    <property type="entry name" value="PROSTANOIDR"/>
</dbReference>
<evidence type="ECO:0000256" key="9">
    <source>
        <dbReference type="ARBA" id="ARBA00023224"/>
    </source>
</evidence>
<dbReference type="EMBL" id="JAUPFM010000012">
    <property type="protein sequence ID" value="KAK2835355.1"/>
    <property type="molecule type" value="Genomic_DNA"/>
</dbReference>
<gene>
    <name evidence="13" type="ORF">Q5P01_015839</name>
</gene>
<dbReference type="GO" id="GO:0050728">
    <property type="term" value="P:negative regulation of inflammatory response"/>
    <property type="evidence" value="ECO:0007669"/>
    <property type="project" value="TreeGrafter"/>
</dbReference>
<sequence>MKRVQEEMRSQVHNRPKELSLTNTTPWVHVVMESPNFTHGSASTNETEVHTAIGVPIFMFAGGAIGNIIAIIVLSVSRQERKSSAFYTLVCGLAVTDLLGTCLASPLTIAEYLDRQVLRDKHVCEFQTFLLLFFSLAGLSIICAMAAERYLAICCPYTYLRWGVDRRFAQKLLFLIYISHILFCCLPMMGIVRSELQTSKTWCFIDQSTQDPVAATYSVVYGAVSLLLIVGTMVLNLAVCAALLLMRQRTVQRPVTRGSVREKWRALSSATETQMIAVLVMTSAVVLACSAPLVVSVFAHRFKLYSDPEADLFAIRIAAVNPILDPWIYILLRRSLFRRLLSLSRRGSSTRSNSSSAPQRNLFYPDMMGDHVFTQLMCNANIITQLPATVKFTPTDPANLPQT</sequence>
<dbReference type="GO" id="GO:0071380">
    <property type="term" value="P:cellular response to prostaglandin E stimulus"/>
    <property type="evidence" value="ECO:0007669"/>
    <property type="project" value="TreeGrafter"/>
</dbReference>
<feature type="transmembrane region" description="Helical" evidence="11">
    <location>
        <begin position="53"/>
        <end position="74"/>
    </location>
</feature>
<dbReference type="Pfam" id="PF00001">
    <property type="entry name" value="7tm_1"/>
    <property type="match status" value="1"/>
</dbReference>
<feature type="transmembrane region" description="Helical" evidence="11">
    <location>
        <begin position="219"/>
        <end position="245"/>
    </location>
</feature>
<dbReference type="GO" id="GO:0007204">
    <property type="term" value="P:positive regulation of cytosolic calcium ion concentration"/>
    <property type="evidence" value="ECO:0007669"/>
    <property type="project" value="TreeGrafter"/>
</dbReference>
<reference evidence="13" key="1">
    <citation type="submission" date="2023-07" db="EMBL/GenBank/DDBJ databases">
        <title>Chromosome-level Genome Assembly of Striped Snakehead (Channa striata).</title>
        <authorList>
            <person name="Liu H."/>
        </authorList>
    </citation>
    <scope>NUCLEOTIDE SEQUENCE</scope>
    <source>
        <strain evidence="13">Gz</strain>
        <tissue evidence="13">Muscle</tissue>
    </source>
</reference>
<dbReference type="PRINTS" id="PR00237">
    <property type="entry name" value="GPCRRHODOPSN"/>
</dbReference>
<keyword evidence="6 11" id="KW-0472">Membrane</keyword>
<dbReference type="PRINTS" id="PR00586">
    <property type="entry name" value="PRSTNOIDEP4R"/>
</dbReference>
<keyword evidence="4 11" id="KW-1133">Transmembrane helix</keyword>
<evidence type="ECO:0000313" key="13">
    <source>
        <dbReference type="EMBL" id="KAK2835355.1"/>
    </source>
</evidence>
<evidence type="ECO:0000256" key="2">
    <source>
        <dbReference type="ARBA" id="ARBA00022475"/>
    </source>
</evidence>
<dbReference type="GO" id="GO:0007189">
    <property type="term" value="P:adenylate cyclase-activating G protein-coupled receptor signaling pathway"/>
    <property type="evidence" value="ECO:0007669"/>
    <property type="project" value="TreeGrafter"/>
</dbReference>
<accession>A0AA88MCK5</accession>
<evidence type="ECO:0000256" key="3">
    <source>
        <dbReference type="ARBA" id="ARBA00022692"/>
    </source>
</evidence>
<dbReference type="AlphaFoldDB" id="A0AA88MCK5"/>
<evidence type="ECO:0000256" key="1">
    <source>
        <dbReference type="ARBA" id="ARBA00004651"/>
    </source>
</evidence>
<name>A0AA88MCK5_CHASR</name>
<comment type="subcellular location">
    <subcellularLocation>
        <location evidence="1">Cell membrane</location>
        <topology evidence="1">Multi-pass membrane protein</topology>
    </subcellularLocation>
</comment>
<proteinExistence type="inferred from homology"/>
<dbReference type="PROSITE" id="PS50262">
    <property type="entry name" value="G_PROTEIN_RECEP_F1_2"/>
    <property type="match status" value="1"/>
</dbReference>